<dbReference type="Gene3D" id="1.10.10.10">
    <property type="entry name" value="Winged helix-like DNA-binding domain superfamily/Winged helix DNA-binding domain"/>
    <property type="match status" value="1"/>
</dbReference>
<proteinExistence type="predicted"/>
<dbReference type="Pfam" id="PF13412">
    <property type="entry name" value="HTH_24"/>
    <property type="match status" value="1"/>
</dbReference>
<dbReference type="Proteomes" id="UP000324974">
    <property type="component" value="Chromosome"/>
</dbReference>
<dbReference type="SUPFAM" id="SSF46785">
    <property type="entry name" value="Winged helix' DNA-binding domain"/>
    <property type="match status" value="1"/>
</dbReference>
<evidence type="ECO:0008006" key="3">
    <source>
        <dbReference type="Google" id="ProtNLM"/>
    </source>
</evidence>
<sequence length="104" mass="11429">MSRRNEPYALITWPVVEVMARLRLPGSAWQVLFLLATTSCRYGGRDVRLSLQEIATKTGLPSRTVKAAVADLLARGLISRPTRCRRIAVSLVPRPAACVVPAED</sequence>
<gene>
    <name evidence="1" type="ORF">PX52LOC_00744</name>
</gene>
<dbReference type="InterPro" id="IPR036388">
    <property type="entry name" value="WH-like_DNA-bd_sf"/>
</dbReference>
<keyword evidence="2" id="KW-1185">Reference proteome</keyword>
<organism evidence="1 2">
    <name type="scientific">Limnoglobus roseus</name>
    <dbReference type="NCBI Taxonomy" id="2598579"/>
    <lineage>
        <taxon>Bacteria</taxon>
        <taxon>Pseudomonadati</taxon>
        <taxon>Planctomycetota</taxon>
        <taxon>Planctomycetia</taxon>
        <taxon>Gemmatales</taxon>
        <taxon>Gemmataceae</taxon>
        <taxon>Limnoglobus</taxon>
    </lineage>
</organism>
<dbReference type="InterPro" id="IPR036390">
    <property type="entry name" value="WH_DNA-bd_sf"/>
</dbReference>
<dbReference type="KEGG" id="lrs:PX52LOC_00744"/>
<reference evidence="2" key="1">
    <citation type="submission" date="2019-08" db="EMBL/GenBank/DDBJ databases">
        <title>Limnoglobus roseus gen. nov., sp. nov., a novel freshwater planctomycete with a giant genome from the family Gemmataceae.</title>
        <authorList>
            <person name="Kulichevskaya I.S."/>
            <person name="Naumoff D.G."/>
            <person name="Miroshnikov K."/>
            <person name="Ivanova A."/>
            <person name="Philippov D.A."/>
            <person name="Hakobyan A."/>
            <person name="Rijpstra I.C."/>
            <person name="Sinninghe Damste J.S."/>
            <person name="Liesack W."/>
            <person name="Dedysh S.N."/>
        </authorList>
    </citation>
    <scope>NUCLEOTIDE SEQUENCE [LARGE SCALE GENOMIC DNA]</scope>
    <source>
        <strain evidence="2">PX52</strain>
    </source>
</reference>
<accession>A0A5C1A7D4</accession>
<name>A0A5C1A7D4_9BACT</name>
<dbReference type="AlphaFoldDB" id="A0A5C1A7D4"/>
<evidence type="ECO:0000313" key="1">
    <source>
        <dbReference type="EMBL" id="QEL13886.1"/>
    </source>
</evidence>
<protein>
    <recommendedName>
        <fullName evidence="3">MarR family transcriptional regulator</fullName>
    </recommendedName>
</protein>
<dbReference type="EMBL" id="CP042425">
    <property type="protein sequence ID" value="QEL13886.1"/>
    <property type="molecule type" value="Genomic_DNA"/>
</dbReference>
<evidence type="ECO:0000313" key="2">
    <source>
        <dbReference type="Proteomes" id="UP000324974"/>
    </source>
</evidence>